<feature type="domain" description="HD-GYP" evidence="3">
    <location>
        <begin position="227"/>
        <end position="422"/>
    </location>
</feature>
<dbReference type="STRING" id="294935.ATN88_15900"/>
<evidence type="ECO:0000256" key="1">
    <source>
        <dbReference type="ARBA" id="ARBA00022801"/>
    </source>
</evidence>
<gene>
    <name evidence="4" type="ORF">ATN88_15900</name>
</gene>
<dbReference type="CDD" id="cd00077">
    <property type="entry name" value="HDc"/>
    <property type="match status" value="2"/>
</dbReference>
<dbReference type="GO" id="GO:0009214">
    <property type="term" value="P:cyclic nucleotide catabolic process"/>
    <property type="evidence" value="ECO:0007669"/>
    <property type="project" value="UniProtKB-ARBA"/>
</dbReference>
<accession>A0A135I5N1</accession>
<dbReference type="AlphaFoldDB" id="A0A135I5N1"/>
<dbReference type="OrthoDB" id="9816273at2"/>
<evidence type="ECO:0000313" key="4">
    <source>
        <dbReference type="EMBL" id="KXF80766.1"/>
    </source>
</evidence>
<dbReference type="Pfam" id="PF13487">
    <property type="entry name" value="HD_5"/>
    <property type="match status" value="1"/>
</dbReference>
<feature type="domain" description="HD" evidence="2">
    <location>
        <begin position="249"/>
        <end position="371"/>
    </location>
</feature>
<dbReference type="SUPFAM" id="SSF109604">
    <property type="entry name" value="HD-domain/PDEase-like"/>
    <property type="match status" value="2"/>
</dbReference>
<dbReference type="Gene3D" id="1.10.3210.10">
    <property type="entry name" value="Hypothetical protein af1432"/>
    <property type="match status" value="2"/>
</dbReference>
<dbReference type="Pfam" id="PF01966">
    <property type="entry name" value="HD"/>
    <property type="match status" value="1"/>
</dbReference>
<sequence length="422" mass="48234">MTALLKQKEETEFQIDLRHALLLFAKALDYVGVDDLFHGHRVAYIAYKCAEKLGWSKEKIQFCFFSGLIHDCGVSQSHERLHLLKNMVPQGAEAHCERGYDALKQCNILASFANVVRYHHTPWERLPNHGLTEDEKDVAALIFLCDRVDFLRAKYIGDKHENLVTLHESYIAENLRSFSGTLFNSNMVEVMCSLVHQDGFWFSMDIDHIESLAVSFDNDPEYDQLLSLDEMIQVGMFLAKIVDAKSPFTFQHSKKVADLAMFLGREMGLSETEQRMIYVAGLVHDIGKLRTPDEILDKNGPLTSEEFVHIKRHTTDTELALSKVFSDSKICRWAADHHERLDGSGYPNRKRAESIELPARIIAIADVFQALSQDRPYRKALSPDKTLVLMKEMVMKRKLDENVFACLVEHLTECHDIATAEC</sequence>
<dbReference type="RefSeq" id="WP_067418662.1">
    <property type="nucleotide sequence ID" value="NZ_LNTY01000049.1"/>
</dbReference>
<comment type="caution">
    <text evidence="4">The sequence shown here is derived from an EMBL/GenBank/DDBJ whole genome shotgun (WGS) entry which is preliminary data.</text>
</comment>
<evidence type="ECO:0000259" key="2">
    <source>
        <dbReference type="PROSITE" id="PS51831"/>
    </source>
</evidence>
<dbReference type="PANTHER" id="PTHR43155">
    <property type="entry name" value="CYCLIC DI-GMP PHOSPHODIESTERASE PA4108-RELATED"/>
    <property type="match status" value="1"/>
</dbReference>
<dbReference type="InterPro" id="IPR006674">
    <property type="entry name" value="HD_domain"/>
</dbReference>
<dbReference type="SMART" id="SM00471">
    <property type="entry name" value="HDc"/>
    <property type="match status" value="2"/>
</dbReference>
<name>A0A135I5N1_9GAMM</name>
<keyword evidence="1 4" id="KW-0378">Hydrolase</keyword>
<dbReference type="GO" id="GO:0004112">
    <property type="term" value="F:cyclic-nucleotide phosphodiesterase activity"/>
    <property type="evidence" value="ECO:0007669"/>
    <property type="project" value="UniProtKB-ARBA"/>
</dbReference>
<dbReference type="FunFam" id="1.10.3210.10:FF:000018">
    <property type="entry name" value="Two-component system response regulator"/>
    <property type="match status" value="1"/>
</dbReference>
<dbReference type="PROSITE" id="PS51832">
    <property type="entry name" value="HD_GYP"/>
    <property type="match status" value="1"/>
</dbReference>
<dbReference type="PANTHER" id="PTHR43155:SF1">
    <property type="entry name" value="3'3'-CGAMP-SPECIFIC PHOSPHODIESTERASE 1"/>
    <property type="match status" value="1"/>
</dbReference>
<organism evidence="4 5">
    <name type="scientific">Enterovibrio coralii</name>
    <dbReference type="NCBI Taxonomy" id="294935"/>
    <lineage>
        <taxon>Bacteria</taxon>
        <taxon>Pseudomonadati</taxon>
        <taxon>Pseudomonadota</taxon>
        <taxon>Gammaproteobacteria</taxon>
        <taxon>Vibrionales</taxon>
        <taxon>Vibrionaceae</taxon>
        <taxon>Enterovibrio</taxon>
    </lineage>
</organism>
<proteinExistence type="predicted"/>
<evidence type="ECO:0000313" key="5">
    <source>
        <dbReference type="Proteomes" id="UP000070529"/>
    </source>
</evidence>
<keyword evidence="5" id="KW-1185">Reference proteome</keyword>
<protein>
    <submittedName>
        <fullName evidence="4">Hydrolase</fullName>
    </submittedName>
</protein>
<dbReference type="InterPro" id="IPR037522">
    <property type="entry name" value="HD_GYP_dom"/>
</dbReference>
<dbReference type="InterPro" id="IPR006675">
    <property type="entry name" value="HDIG_dom"/>
</dbReference>
<reference evidence="4 5" key="1">
    <citation type="submission" date="2015-11" db="EMBL/GenBank/DDBJ databases">
        <title>Genomic Taxonomy of the Vibrionaceae.</title>
        <authorList>
            <person name="Gomez-Gil B."/>
            <person name="Enciso-Ibarra J."/>
        </authorList>
    </citation>
    <scope>NUCLEOTIDE SEQUENCE [LARGE SCALE GENOMIC DNA]</scope>
    <source>
        <strain evidence="4 5">CAIM 912</strain>
    </source>
</reference>
<dbReference type="InterPro" id="IPR003607">
    <property type="entry name" value="HD/PDEase_dom"/>
</dbReference>
<evidence type="ECO:0000259" key="3">
    <source>
        <dbReference type="PROSITE" id="PS51832"/>
    </source>
</evidence>
<dbReference type="PROSITE" id="PS51831">
    <property type="entry name" value="HD"/>
    <property type="match status" value="1"/>
</dbReference>
<dbReference type="EMBL" id="LNTY01000049">
    <property type="protein sequence ID" value="KXF80766.1"/>
    <property type="molecule type" value="Genomic_DNA"/>
</dbReference>
<dbReference type="NCBIfam" id="TIGR00277">
    <property type="entry name" value="HDIG"/>
    <property type="match status" value="1"/>
</dbReference>
<dbReference type="Proteomes" id="UP000070529">
    <property type="component" value="Unassembled WGS sequence"/>
</dbReference>